<feature type="binding site" evidence="10">
    <location>
        <position position="128"/>
    </location>
    <ligand>
        <name>Mn(2+)</name>
        <dbReference type="ChEBI" id="CHEBI:29035"/>
        <label>2</label>
    </ligand>
</feature>
<feature type="domain" description="Calcineurin-like phosphoesterase" evidence="11">
    <location>
        <begin position="17"/>
        <end position="213"/>
    </location>
</feature>
<feature type="binding site" evidence="10">
    <location>
        <position position="181"/>
    </location>
    <ligand>
        <name>substrate</name>
    </ligand>
</feature>
<dbReference type="InterPro" id="IPR043461">
    <property type="entry name" value="LpxH-like"/>
</dbReference>
<feature type="binding site" evidence="10">
    <location>
        <position position="93"/>
    </location>
    <ligand>
        <name>Mn(2+)</name>
        <dbReference type="ChEBI" id="CHEBI:29035"/>
        <label>2</label>
    </ligand>
</feature>
<feature type="binding site" evidence="10">
    <location>
        <position position="54"/>
    </location>
    <ligand>
        <name>Mn(2+)</name>
        <dbReference type="ChEBI" id="CHEBI:29035"/>
        <label>2</label>
    </ligand>
</feature>
<feature type="binding site" evidence="10">
    <location>
        <position position="136"/>
    </location>
    <ligand>
        <name>substrate</name>
    </ligand>
</feature>
<sequence>MTASHQASKAQPETVALFVSDVHLHESLPKTTQAFLDFLQHHARHAGQLYLLGDLFEYWAGDDDLDSPYIGAIIAALRALSAAGVQVFWIAGNRDFLVSEAFAAATGITLLPDPYVTSIAGRQLALAHGDALCTDDTGYMAFRAQVRQPQWQREFLAMPLEKRKAIIAGMRDQSRAAQREKSYEIMDVNPAAVSALFDATGAELLIHGHTHRPARHSHPAQGGERLRYVLPDWDCDTDTPRGGWIALNADGAVRRLGLDGQELA</sequence>
<dbReference type="GO" id="GO:0030145">
    <property type="term" value="F:manganese ion binding"/>
    <property type="evidence" value="ECO:0007669"/>
    <property type="project" value="UniProtKB-UniRule"/>
</dbReference>
<evidence type="ECO:0000256" key="10">
    <source>
        <dbReference type="HAMAP-Rule" id="MF_00575"/>
    </source>
</evidence>
<dbReference type="InterPro" id="IPR010138">
    <property type="entry name" value="UDP-diacylglucosamine_Hdrlase"/>
</dbReference>
<evidence type="ECO:0000256" key="7">
    <source>
        <dbReference type="ARBA" id="ARBA00023098"/>
    </source>
</evidence>
<keyword evidence="3 10" id="KW-0997">Cell inner membrane</keyword>
<feature type="binding site" evidence="10">
    <location>
        <position position="21"/>
    </location>
    <ligand>
        <name>Mn(2+)</name>
        <dbReference type="ChEBI" id="CHEBI:29035"/>
        <label>1</label>
    </ligand>
</feature>
<evidence type="ECO:0000256" key="9">
    <source>
        <dbReference type="ARBA" id="ARBA00023211"/>
    </source>
</evidence>
<evidence type="ECO:0000256" key="3">
    <source>
        <dbReference type="ARBA" id="ARBA00022519"/>
    </source>
</evidence>
<dbReference type="NCBIfam" id="TIGR01854">
    <property type="entry name" value="lipid_A_lpxH"/>
    <property type="match status" value="1"/>
</dbReference>
<dbReference type="UniPathway" id="UPA00359">
    <property type="reaction ID" value="UER00480"/>
</dbReference>
<dbReference type="GO" id="GO:0008758">
    <property type="term" value="F:UDP-2,3-diacylglucosamine hydrolase activity"/>
    <property type="evidence" value="ECO:0007669"/>
    <property type="project" value="UniProtKB-UniRule"/>
</dbReference>
<feature type="binding site" evidence="10">
    <location>
        <position position="178"/>
    </location>
    <ligand>
        <name>substrate</name>
    </ligand>
</feature>
<comment type="similarity">
    <text evidence="10">Belongs to the LpxH family.</text>
</comment>
<accession>A0A3A3FWF4</accession>
<protein>
    <recommendedName>
        <fullName evidence="10">UDP-2,3-diacylglucosamine hydrolase</fullName>
        <ecNumber evidence="10">3.6.1.54</ecNumber>
    </recommendedName>
    <alternativeName>
        <fullName evidence="10">UDP-2,3-diacylglucosamine diphosphatase</fullName>
    </alternativeName>
</protein>
<dbReference type="EC" id="3.6.1.54" evidence="10"/>
<feature type="binding site" evidence="10">
    <location>
        <begin position="93"/>
        <end position="94"/>
    </location>
    <ligand>
        <name>substrate</name>
    </ligand>
</feature>
<dbReference type="GO" id="GO:0019897">
    <property type="term" value="C:extrinsic component of plasma membrane"/>
    <property type="evidence" value="ECO:0007669"/>
    <property type="project" value="UniProtKB-UniRule"/>
</dbReference>
<dbReference type="AlphaFoldDB" id="A0A3A3FWF4"/>
<keyword evidence="8 10" id="KW-0472">Membrane</keyword>
<evidence type="ECO:0000256" key="8">
    <source>
        <dbReference type="ARBA" id="ARBA00023136"/>
    </source>
</evidence>
<feature type="binding site" evidence="10">
    <location>
        <position position="209"/>
    </location>
    <ligand>
        <name>Mn(2+)</name>
        <dbReference type="ChEBI" id="CHEBI:29035"/>
        <label>2</label>
    </ligand>
</feature>
<dbReference type="NCBIfam" id="NF003743">
    <property type="entry name" value="PRK05340.1"/>
    <property type="match status" value="1"/>
</dbReference>
<evidence type="ECO:0000256" key="1">
    <source>
        <dbReference type="ARBA" id="ARBA00022475"/>
    </source>
</evidence>
<dbReference type="InterPro" id="IPR004843">
    <property type="entry name" value="Calcineurin-like_PHP"/>
</dbReference>
<dbReference type="GO" id="GO:0005737">
    <property type="term" value="C:cytoplasm"/>
    <property type="evidence" value="ECO:0007669"/>
    <property type="project" value="InterPro"/>
</dbReference>
<name>A0A3A3FWF4_9BURK</name>
<comment type="cofactor">
    <cofactor evidence="10">
        <name>Mn(2+)</name>
        <dbReference type="ChEBI" id="CHEBI:29035"/>
    </cofactor>
    <text evidence="10">Binds 2 Mn(2+) ions per subunit in a binuclear metal center.</text>
</comment>
<keyword evidence="1 10" id="KW-1003">Cell membrane</keyword>
<dbReference type="PANTHER" id="PTHR34990">
    <property type="entry name" value="UDP-2,3-DIACYLGLUCOSAMINE HYDROLASE-RELATED"/>
    <property type="match status" value="1"/>
</dbReference>
<evidence type="ECO:0000313" key="12">
    <source>
        <dbReference type="EMBL" id="RJG00497.1"/>
    </source>
</evidence>
<feature type="binding site" evidence="10">
    <location>
        <position position="211"/>
    </location>
    <ligand>
        <name>Mn(2+)</name>
        <dbReference type="ChEBI" id="CHEBI:29035"/>
        <label>1</label>
    </ligand>
</feature>
<dbReference type="PANTHER" id="PTHR34990:SF1">
    <property type="entry name" value="UDP-2,3-DIACYLGLUCOSAMINE HYDROLASE"/>
    <property type="match status" value="1"/>
</dbReference>
<evidence type="ECO:0000313" key="13">
    <source>
        <dbReference type="Proteomes" id="UP000266327"/>
    </source>
</evidence>
<comment type="subcellular location">
    <subcellularLocation>
        <location evidence="10">Cell inner membrane</location>
        <topology evidence="10">Peripheral membrane protein</topology>
        <orientation evidence="10">Cytoplasmic side</orientation>
    </subcellularLocation>
</comment>
<evidence type="ECO:0000259" key="11">
    <source>
        <dbReference type="Pfam" id="PF00149"/>
    </source>
</evidence>
<comment type="catalytic activity">
    <reaction evidence="10">
        <text>UDP-2-N,3-O-bis[(3R)-3-hydroxytetradecanoyl]-alpha-D-glucosamine + H2O = 2-N,3-O-bis[(3R)-3-hydroxytetradecanoyl]-alpha-D-glucosaminyl 1-phosphate + UMP + 2 H(+)</text>
        <dbReference type="Rhea" id="RHEA:25213"/>
        <dbReference type="ChEBI" id="CHEBI:15377"/>
        <dbReference type="ChEBI" id="CHEBI:15378"/>
        <dbReference type="ChEBI" id="CHEBI:57865"/>
        <dbReference type="ChEBI" id="CHEBI:57957"/>
        <dbReference type="ChEBI" id="CHEBI:78847"/>
        <dbReference type="EC" id="3.6.1.54"/>
    </reaction>
</comment>
<dbReference type="Gene3D" id="3.60.21.10">
    <property type="match status" value="1"/>
</dbReference>
<comment type="caution">
    <text evidence="12">The sequence shown here is derived from an EMBL/GenBank/DDBJ whole genome shotgun (WGS) entry which is preliminary data.</text>
</comment>
<dbReference type="Pfam" id="PF00149">
    <property type="entry name" value="Metallophos"/>
    <property type="match status" value="1"/>
</dbReference>
<dbReference type="GO" id="GO:0009245">
    <property type="term" value="P:lipid A biosynthetic process"/>
    <property type="evidence" value="ECO:0007669"/>
    <property type="project" value="UniProtKB-UniRule"/>
</dbReference>
<reference evidence="13" key="1">
    <citation type="submission" date="2018-09" db="EMBL/GenBank/DDBJ databases">
        <authorList>
            <person name="Zhu H."/>
        </authorList>
    </citation>
    <scope>NUCLEOTIDE SEQUENCE [LARGE SCALE GENOMIC DNA]</scope>
    <source>
        <strain evidence="13">K1S02-23</strain>
    </source>
</reference>
<feature type="binding site" evidence="10">
    <location>
        <position position="54"/>
    </location>
    <ligand>
        <name>Mn(2+)</name>
        <dbReference type="ChEBI" id="CHEBI:29035"/>
        <label>1</label>
    </ligand>
</feature>
<dbReference type="SUPFAM" id="SSF56300">
    <property type="entry name" value="Metallo-dependent phosphatases"/>
    <property type="match status" value="1"/>
</dbReference>
<dbReference type="CDD" id="cd07398">
    <property type="entry name" value="MPP_YbbF-LpxH"/>
    <property type="match status" value="1"/>
</dbReference>
<feature type="binding site" evidence="10">
    <location>
        <position position="174"/>
    </location>
    <ligand>
        <name>substrate</name>
    </ligand>
</feature>
<dbReference type="Proteomes" id="UP000266327">
    <property type="component" value="Unassembled WGS sequence"/>
</dbReference>
<feature type="binding site" evidence="10">
    <location>
        <position position="23"/>
    </location>
    <ligand>
        <name>Mn(2+)</name>
        <dbReference type="ChEBI" id="CHEBI:29035"/>
        <label>1</label>
    </ligand>
</feature>
<dbReference type="HAMAP" id="MF_00575">
    <property type="entry name" value="LpxH"/>
    <property type="match status" value="1"/>
</dbReference>
<dbReference type="EMBL" id="QYUQ01000002">
    <property type="protein sequence ID" value="RJG00497.1"/>
    <property type="molecule type" value="Genomic_DNA"/>
</dbReference>
<keyword evidence="7 10" id="KW-0443">Lipid metabolism</keyword>
<dbReference type="InterPro" id="IPR029052">
    <property type="entry name" value="Metallo-depent_PP-like"/>
</dbReference>
<evidence type="ECO:0000256" key="2">
    <source>
        <dbReference type="ARBA" id="ARBA00022516"/>
    </source>
</evidence>
<gene>
    <name evidence="10" type="primary">lpxH</name>
    <name evidence="12" type="ORF">D3878_01965</name>
</gene>
<organism evidence="12 13">
    <name type="scientific">Noviherbaspirillum sedimenti</name>
    <dbReference type="NCBI Taxonomy" id="2320865"/>
    <lineage>
        <taxon>Bacteria</taxon>
        <taxon>Pseudomonadati</taxon>
        <taxon>Pseudomonadota</taxon>
        <taxon>Betaproteobacteria</taxon>
        <taxon>Burkholderiales</taxon>
        <taxon>Oxalobacteraceae</taxon>
        <taxon>Noviherbaspirillum</taxon>
    </lineage>
</organism>
<evidence type="ECO:0000256" key="4">
    <source>
        <dbReference type="ARBA" id="ARBA00022556"/>
    </source>
</evidence>
<keyword evidence="9 10" id="KW-0464">Manganese</keyword>
<keyword evidence="2 10" id="KW-0444">Lipid biosynthesis</keyword>
<comment type="function">
    <text evidence="10">Hydrolyzes the pyrophosphate bond of UDP-2,3-diacylglucosamine to yield 2,3-diacylglucosamine 1-phosphate (lipid X) and UMP by catalyzing the attack of water at the alpha-P atom. Involved in the biosynthesis of lipid A, a phosphorylated glycolipid that anchors the lipopolysaccharide to the outer membrane of the cell.</text>
</comment>
<dbReference type="OrthoDB" id="9783283at2"/>
<dbReference type="RefSeq" id="WP_119783951.1">
    <property type="nucleotide sequence ID" value="NZ_QYUQ01000002.1"/>
</dbReference>
<evidence type="ECO:0000256" key="6">
    <source>
        <dbReference type="ARBA" id="ARBA00022801"/>
    </source>
</evidence>
<feature type="binding site" evidence="10">
    <location>
        <position position="209"/>
    </location>
    <ligand>
        <name>substrate</name>
    </ligand>
</feature>
<evidence type="ECO:0000256" key="5">
    <source>
        <dbReference type="ARBA" id="ARBA00022723"/>
    </source>
</evidence>
<keyword evidence="5 10" id="KW-0479">Metal-binding</keyword>
<comment type="pathway">
    <text evidence="10">Glycolipid biosynthesis; lipid IV(A) biosynthesis; lipid IV(A) from (3R)-3-hydroxytetradecanoyl-[acyl-carrier-protein] and UDP-N-acetyl-alpha-D-glucosamine: step 4/6.</text>
</comment>
<proteinExistence type="inferred from homology"/>
<keyword evidence="13" id="KW-1185">Reference proteome</keyword>
<keyword evidence="4 10" id="KW-0441">Lipid A biosynthesis</keyword>
<keyword evidence="6 10" id="KW-0378">Hydrolase</keyword>